<reference evidence="4 5" key="1">
    <citation type="journal article" date="2016" name="Front. Microbiol.">
        <title>Genome Sequence of the Piezophilic, Mesophilic Sulfate-Reducing Bacterium Desulfovibrio indicus J2T.</title>
        <authorList>
            <person name="Cao J."/>
            <person name="Maignien L."/>
            <person name="Shao Z."/>
            <person name="Alain K."/>
            <person name="Jebbar M."/>
        </authorList>
    </citation>
    <scope>NUCLEOTIDE SEQUENCE [LARGE SCALE GENOMIC DNA]</scope>
    <source>
        <strain evidence="4 5">J2</strain>
    </source>
</reference>
<feature type="domain" description="VWFA" evidence="3">
    <location>
        <begin position="51"/>
        <end position="202"/>
    </location>
</feature>
<gene>
    <name evidence="4" type="ORF">AWY79_07210</name>
</gene>
<dbReference type="SUPFAM" id="SSF49879">
    <property type="entry name" value="SMAD/FHA domain"/>
    <property type="match status" value="1"/>
</dbReference>
<dbReference type="Gene3D" id="3.40.50.410">
    <property type="entry name" value="von Willebrand factor, type A domain"/>
    <property type="match status" value="1"/>
</dbReference>
<keyword evidence="2" id="KW-0472">Membrane</keyword>
<dbReference type="PROSITE" id="PS50234">
    <property type="entry name" value="VWFA"/>
    <property type="match status" value="1"/>
</dbReference>
<dbReference type="InterPro" id="IPR002035">
    <property type="entry name" value="VWF_A"/>
</dbReference>
<sequence length="471" mass="50403">MPTLRIYAQVLDEQGEPAEPVDTDLLSVRIDGVKAETAKVTALSQGPSGVAYTLLVDISRTVADGPLQTALGDMLAFVDALGPGDLVAVGTFGDDYTLVLPFTADKDAIREALSAIRATDGLTVFYTGLNKALEMNKVQTAELPVRRAIVAVTDGKDEGSGLTLDDILERNRQTAIPVYTVGYTRIDQKHLFGLKRLAELTGGLSLVGGGENPFAVVAGDQNNGLLIEADCGYTADGGEHVVQVLLETGDRTLSAERKVAYLYVDEQALAGRDRQRLLYGGIGAGVVLLLLLLWLILRGRRRARVVLHEAPETPSATGADSFPEETESLDPDSPSFNGGDTTIIGDPDREVPILQAVNVVSENRLNPNCELVLMSDPDRGKRFQLYLAEEGVTVGAGVCGLTLTANQLDELQLGLLQSGGRFLIKPLSQDVETHVNGIPLAERTVLEHNDVIEAGTLRMRFLSLLGSDANH</sequence>
<keyword evidence="2" id="KW-0812">Transmembrane</keyword>
<dbReference type="Proteomes" id="UP000055611">
    <property type="component" value="Chromosome"/>
</dbReference>
<dbReference type="CDD" id="cd00198">
    <property type="entry name" value="vWFA"/>
    <property type="match status" value="1"/>
</dbReference>
<protein>
    <recommendedName>
        <fullName evidence="3">VWFA domain-containing protein</fullName>
    </recommendedName>
</protein>
<dbReference type="SMART" id="SM00327">
    <property type="entry name" value="VWA"/>
    <property type="match status" value="1"/>
</dbReference>
<organism evidence="4 5">
    <name type="scientific">Pseudodesulfovibrio indicus</name>
    <dbReference type="NCBI Taxonomy" id="1716143"/>
    <lineage>
        <taxon>Bacteria</taxon>
        <taxon>Pseudomonadati</taxon>
        <taxon>Thermodesulfobacteriota</taxon>
        <taxon>Desulfovibrionia</taxon>
        <taxon>Desulfovibrionales</taxon>
        <taxon>Desulfovibrionaceae</taxon>
    </lineage>
</organism>
<keyword evidence="5" id="KW-1185">Reference proteome</keyword>
<dbReference type="Gene3D" id="2.60.200.20">
    <property type="match status" value="1"/>
</dbReference>
<dbReference type="EMBL" id="CP014206">
    <property type="protein sequence ID" value="AMK10912.1"/>
    <property type="molecule type" value="Genomic_DNA"/>
</dbReference>
<evidence type="ECO:0000256" key="2">
    <source>
        <dbReference type="SAM" id="Phobius"/>
    </source>
</evidence>
<feature type="transmembrane region" description="Helical" evidence="2">
    <location>
        <begin position="277"/>
        <end position="297"/>
    </location>
</feature>
<dbReference type="CDD" id="cd00060">
    <property type="entry name" value="FHA"/>
    <property type="match status" value="1"/>
</dbReference>
<dbReference type="Pfam" id="PF00092">
    <property type="entry name" value="VWA"/>
    <property type="match status" value="1"/>
</dbReference>
<feature type="region of interest" description="Disordered" evidence="1">
    <location>
        <begin position="312"/>
        <end position="338"/>
    </location>
</feature>
<evidence type="ECO:0000313" key="5">
    <source>
        <dbReference type="Proteomes" id="UP000055611"/>
    </source>
</evidence>
<keyword evidence="2" id="KW-1133">Transmembrane helix</keyword>
<evidence type="ECO:0000259" key="3">
    <source>
        <dbReference type="PROSITE" id="PS50234"/>
    </source>
</evidence>
<evidence type="ECO:0000313" key="4">
    <source>
        <dbReference type="EMBL" id="AMK10912.1"/>
    </source>
</evidence>
<dbReference type="InterPro" id="IPR008984">
    <property type="entry name" value="SMAD_FHA_dom_sf"/>
</dbReference>
<name>A0ABN4LZ62_9BACT</name>
<proteinExistence type="predicted"/>
<evidence type="ECO:0000256" key="1">
    <source>
        <dbReference type="SAM" id="MobiDB-lite"/>
    </source>
</evidence>
<dbReference type="SUPFAM" id="SSF53300">
    <property type="entry name" value="vWA-like"/>
    <property type="match status" value="1"/>
</dbReference>
<accession>A0ABN4LZ62</accession>
<dbReference type="InterPro" id="IPR036465">
    <property type="entry name" value="vWFA_dom_sf"/>
</dbReference>